<organism evidence="6 7">
    <name type="scientific">Limulus polyphemus</name>
    <name type="common">Atlantic horseshoe crab</name>
    <dbReference type="NCBI Taxonomy" id="6850"/>
    <lineage>
        <taxon>Eukaryota</taxon>
        <taxon>Metazoa</taxon>
        <taxon>Ecdysozoa</taxon>
        <taxon>Arthropoda</taxon>
        <taxon>Chelicerata</taxon>
        <taxon>Merostomata</taxon>
        <taxon>Xiphosura</taxon>
        <taxon>Limulidae</taxon>
        <taxon>Limulus</taxon>
    </lineage>
</organism>
<proteinExistence type="predicted"/>
<evidence type="ECO:0000256" key="4">
    <source>
        <dbReference type="ARBA" id="ARBA00022833"/>
    </source>
</evidence>
<dbReference type="GeneID" id="106466901"/>
<dbReference type="InterPro" id="IPR007810">
    <property type="entry name" value="Pep3/Vps18_beta-prop"/>
</dbReference>
<dbReference type="PANTHER" id="PTHR23323:SF26">
    <property type="entry name" value="VACUOLAR PROTEIN SORTING-ASSOCIATED PROTEIN 18 HOMOLOG"/>
    <property type="match status" value="1"/>
</dbReference>
<reference evidence="7" key="1">
    <citation type="submission" date="2025-08" db="UniProtKB">
        <authorList>
            <consortium name="RefSeq"/>
        </authorList>
    </citation>
    <scope>IDENTIFICATION</scope>
    <source>
        <tissue evidence="7">Muscle</tissue>
    </source>
</reference>
<dbReference type="Proteomes" id="UP000694941">
    <property type="component" value="Unplaced"/>
</dbReference>
<dbReference type="Pfam" id="PF05131">
    <property type="entry name" value="Pep3_Vps18"/>
    <property type="match status" value="1"/>
</dbReference>
<dbReference type="RefSeq" id="XP_013782662.2">
    <property type="nucleotide sequence ID" value="XM_013927208.2"/>
</dbReference>
<protein>
    <submittedName>
        <fullName evidence="7">Vacuolar protein sorting-associated protein 18 homolog</fullName>
    </submittedName>
</protein>
<name>A0ABM1BIG9_LIMPO</name>
<comment type="subcellular location">
    <subcellularLocation>
        <location evidence="1">Late endosome membrane</location>
        <topology evidence="1">Peripheral membrane protein</topology>
        <orientation evidence="1">Cytoplasmic side</orientation>
    </subcellularLocation>
</comment>
<evidence type="ECO:0000259" key="5">
    <source>
        <dbReference type="Pfam" id="PF05131"/>
    </source>
</evidence>
<keyword evidence="3" id="KW-0863">Zinc-finger</keyword>
<accession>A0ABM1BIG9</accession>
<keyword evidence="2" id="KW-0479">Metal-binding</keyword>
<evidence type="ECO:0000256" key="3">
    <source>
        <dbReference type="ARBA" id="ARBA00022771"/>
    </source>
</evidence>
<keyword evidence="6" id="KW-1185">Reference proteome</keyword>
<sequence>MASLFEQYEQAASISTGPVTSIQSLPELTTAGFINARLEEETPIFKKQRINFSPTDAITHLAVSNNQLVLAMKNKCLLRINLLQPDQPDEIELLRSLGEKNSSVRIHQMFLDLSGKHLLVSFVSTDTQGPFDNFYLWKGSRKVQQASKMKGQVISAVGWNFENTNENTTGSILLGTTKGLIFETELACQDEQHFFQKSPEQYWKQLFEICNGNSQQTTITGLEFHKLSSTFPGDNKYFIMVTTASRLYQFLGSVPSNAEYPVLQHVFNNYPEVPDRFLEIPGQLGYSKLQLFYPQPGALPETFGWMTEPGVYHGTIDTTGQAGHDSVTVDTQLIHYPEVKGNLPKSPISFVLTKFHTLVLYPDRLKALCVLNEQLVYEDVFTEMYGSMVGITKDPVKDTIWAFSEMAVYRYRITKEERYVWEVYLDKEEYELAKHYCKNDPQKLDKVLSKQADDYYSKRRFKESATLYAQTHKSFEEVSLKFLQVSDDDALKVFLKKKMEGLKTQDKAQTTMIIMWLLEIYLNQLGCLRNAERQNTDQYKSLQALFHSLLEQPRVKECVGHNCGAIYNLIASHGDEENLIHFTVLMKDYERVIQYHLQNNNFQAALDVLTKQSRSELFYQFSPVLMQSIPKKTVDAWISLGQKLNPAKLIPALVQYDNSKDPKQGREANRSSFILIQSVLKALLKFTIKQ</sequence>
<gene>
    <name evidence="7" type="primary">LOC106466901</name>
</gene>
<feature type="domain" description="Pep3/Vps18 beta-propeller" evidence="5">
    <location>
        <begin position="43"/>
        <end position="412"/>
    </location>
</feature>
<evidence type="ECO:0000256" key="1">
    <source>
        <dbReference type="ARBA" id="ARBA00004492"/>
    </source>
</evidence>
<evidence type="ECO:0000313" key="6">
    <source>
        <dbReference type="Proteomes" id="UP000694941"/>
    </source>
</evidence>
<evidence type="ECO:0000256" key="2">
    <source>
        <dbReference type="ARBA" id="ARBA00022723"/>
    </source>
</evidence>
<evidence type="ECO:0000313" key="7">
    <source>
        <dbReference type="RefSeq" id="XP_013782662.2"/>
    </source>
</evidence>
<dbReference type="PANTHER" id="PTHR23323">
    <property type="entry name" value="VACUOLAR PROTEIN SORTING-ASSOCIATED PROTEIN"/>
    <property type="match status" value="1"/>
</dbReference>
<keyword evidence="4" id="KW-0862">Zinc</keyword>